<reference evidence="1" key="2">
    <citation type="submission" date="2023-03" db="EMBL/GenBank/DDBJ databases">
        <authorList>
            <person name="Zhang Z."/>
        </authorList>
    </citation>
    <scope>NUCLEOTIDE SEQUENCE</scope>
    <source>
        <strain evidence="1">DSA</strain>
    </source>
</reference>
<protein>
    <submittedName>
        <fullName evidence="1">YmfQ family protein</fullName>
    </submittedName>
</protein>
<organism evidence="1 2">
    <name type="scientific">Desulforamulus aquiferis</name>
    <dbReference type="NCBI Taxonomy" id="1397668"/>
    <lineage>
        <taxon>Bacteria</taxon>
        <taxon>Bacillati</taxon>
        <taxon>Bacillota</taxon>
        <taxon>Clostridia</taxon>
        <taxon>Eubacteriales</taxon>
        <taxon>Peptococcaceae</taxon>
        <taxon>Desulforamulus</taxon>
    </lineage>
</organism>
<name>A0AAW7ZED2_9FIRM</name>
<dbReference type="EMBL" id="JARPTC010000014">
    <property type="protein sequence ID" value="MDO7787514.1"/>
    <property type="molecule type" value="Genomic_DNA"/>
</dbReference>
<dbReference type="Pfam" id="PF10076">
    <property type="entry name" value="Phage_Mu_Gp48"/>
    <property type="match status" value="1"/>
</dbReference>
<evidence type="ECO:0000313" key="2">
    <source>
        <dbReference type="Proteomes" id="UP001172911"/>
    </source>
</evidence>
<reference evidence="1" key="1">
    <citation type="journal article" date="2023" name="J. Hazard. Mater.">
        <title>Anaerobic biodegradation of pyrene and benzo[a]pyrene by a new sulfate-reducing Desulforamulus aquiferis strain DSA.</title>
        <authorList>
            <person name="Zhang Z."/>
            <person name="Sun J."/>
            <person name="Gong X."/>
            <person name="Wang C."/>
            <person name="Wang H."/>
        </authorList>
    </citation>
    <scope>NUCLEOTIDE SEQUENCE</scope>
    <source>
        <strain evidence="1">DSA</strain>
    </source>
</reference>
<evidence type="ECO:0000313" key="1">
    <source>
        <dbReference type="EMBL" id="MDO7787514.1"/>
    </source>
</evidence>
<keyword evidence="2" id="KW-1185">Reference proteome</keyword>
<dbReference type="RefSeq" id="WP_304542659.1">
    <property type="nucleotide sequence ID" value="NZ_JARPTC010000014.1"/>
</dbReference>
<comment type="caution">
    <text evidence="1">The sequence shown here is derived from an EMBL/GenBank/DDBJ whole genome shotgun (WGS) entry which is preliminary data.</text>
</comment>
<proteinExistence type="predicted"/>
<dbReference type="AlphaFoldDB" id="A0AAW7ZED2"/>
<dbReference type="InterPro" id="IPR018755">
    <property type="entry name" value="Phage_Mu_Gp48"/>
</dbReference>
<gene>
    <name evidence="1" type="ORF">P6N53_09810</name>
</gene>
<accession>A0AAW7ZED2</accession>
<dbReference type="Proteomes" id="UP001172911">
    <property type="component" value="Unassembled WGS sequence"/>
</dbReference>
<sequence length="188" mass="21097">MSNIISSQRGKAMLGYCPQYYETSRVFKSYLQAVGPELDIFKQGIAETLDQFFAPTATWALDIWEQELGLTSLAGKPIEQRRSLIISKLRGIGTITTELIKTVSEAYDGGTVEVTEQPEIYQISVEFFDTTGVPQNLSDLKGALEEIKPAHLVIRFIFKYLLIRDIHETMTINELQSTPLHKFAGGGY</sequence>